<accession>A0AAD7K8H2</accession>
<keyword evidence="3" id="KW-1185">Reference proteome</keyword>
<evidence type="ECO:0000313" key="3">
    <source>
        <dbReference type="Proteomes" id="UP001215280"/>
    </source>
</evidence>
<evidence type="ECO:0000256" key="1">
    <source>
        <dbReference type="SAM" id="MobiDB-lite"/>
    </source>
</evidence>
<dbReference type="AlphaFoldDB" id="A0AAD7K8H2"/>
<proteinExistence type="predicted"/>
<reference evidence="2" key="1">
    <citation type="submission" date="2023-03" db="EMBL/GenBank/DDBJ databases">
        <title>Massive genome expansion in bonnet fungi (Mycena s.s.) driven by repeated elements and novel gene families across ecological guilds.</title>
        <authorList>
            <consortium name="Lawrence Berkeley National Laboratory"/>
            <person name="Harder C.B."/>
            <person name="Miyauchi S."/>
            <person name="Viragh M."/>
            <person name="Kuo A."/>
            <person name="Thoen E."/>
            <person name="Andreopoulos B."/>
            <person name="Lu D."/>
            <person name="Skrede I."/>
            <person name="Drula E."/>
            <person name="Henrissat B."/>
            <person name="Morin E."/>
            <person name="Kohler A."/>
            <person name="Barry K."/>
            <person name="LaButti K."/>
            <person name="Morin E."/>
            <person name="Salamov A."/>
            <person name="Lipzen A."/>
            <person name="Mereny Z."/>
            <person name="Hegedus B."/>
            <person name="Baldrian P."/>
            <person name="Stursova M."/>
            <person name="Weitz H."/>
            <person name="Taylor A."/>
            <person name="Grigoriev I.V."/>
            <person name="Nagy L.G."/>
            <person name="Martin F."/>
            <person name="Kauserud H."/>
        </authorList>
    </citation>
    <scope>NUCLEOTIDE SEQUENCE</scope>
    <source>
        <strain evidence="2">CBHHK188m</strain>
    </source>
</reference>
<comment type="caution">
    <text evidence="2">The sequence shown here is derived from an EMBL/GenBank/DDBJ whole genome shotgun (WGS) entry which is preliminary data.</text>
</comment>
<organism evidence="2 3">
    <name type="scientific">Mycena maculata</name>
    <dbReference type="NCBI Taxonomy" id="230809"/>
    <lineage>
        <taxon>Eukaryota</taxon>
        <taxon>Fungi</taxon>
        <taxon>Dikarya</taxon>
        <taxon>Basidiomycota</taxon>
        <taxon>Agaricomycotina</taxon>
        <taxon>Agaricomycetes</taxon>
        <taxon>Agaricomycetidae</taxon>
        <taxon>Agaricales</taxon>
        <taxon>Marasmiineae</taxon>
        <taxon>Mycenaceae</taxon>
        <taxon>Mycena</taxon>
    </lineage>
</organism>
<dbReference type="Gene3D" id="3.60.130.30">
    <property type="match status" value="1"/>
</dbReference>
<sequence length="856" mass="95171">MDSAPAVDLSLEPEFVHALMKDLNKLQGWLELPQGQHLVSLLPGLQNLQRELKLKCLPSEPYSASEDNVLGASDSSGFLTGRAGKSRVPIDQASASATVTGPLGPKLPSFLPPSLVHLTVPSTTLGKRITVTRPSTSQSNEPQTKKTCIKWTIPALGPLSEAVAAGEYGPPLEFSTSSDEGEDEADLAHAHKKCNAPKTKGKRPDRRNATSVHVGTDADIGYIGRGVAIGPSTPQTNKGWRTDGTGPPVTLQAGILLTQLLAIFSDRHSTSLVALISYLQDPLKGHQPLSGKTDMRALIADLLILETSAHANDLLYMCKLIQLVLNVDQIRLDFTAEGGKRNPGVGGIAADYDQPIRTFQHWHTCGSRLLHLCCAGGMHMLLIIACLGLRPALTNSYREAVKDINSLADAIREASEGKWKPLVRRLIGGIHYLQSTPIPALEHYRFTRGNDEFTFTDTKKSDSVLQSVQTNLFTLPSRAPDWNFDHSKPWAPNFHRRKSIQPAEVVIIRTALKLERTSVLPFSKGQQKEWTEQQRILTGNSVVPNDFNEFRDKLTDMHKTGTCPPGQYIDLDSDIMEGQAFKYGPRYIFILIFLTRKTLVIEDSTGLKVLTLMTMPDDMIDRFDNGFDNIDAILPNEFCWDDSTREGYSYSCFAYTWYYRSSEKGHGSPEGAHPHNLHKGVKVNHQQRTPYSSINTVQKAMEFETISEVFSEAFDFQRVNFQHANPEAFEEVRPFADALPLNSASPCYPFAGYMLNFRVVTDAHKDALDAKWCLIIFVKRGFGAELCLYELGVKVKGKTGNMLAFASRWTTHFNTHFQGQRCTLVLHTDKEGDDWAEDTGGWADHVARHVRRYARD</sequence>
<protein>
    <submittedName>
        <fullName evidence="2">Uncharacterized protein</fullName>
    </submittedName>
</protein>
<name>A0AAD7K8H2_9AGAR</name>
<dbReference type="Proteomes" id="UP001215280">
    <property type="component" value="Unassembled WGS sequence"/>
</dbReference>
<dbReference type="EMBL" id="JARJLG010000009">
    <property type="protein sequence ID" value="KAJ7777919.1"/>
    <property type="molecule type" value="Genomic_DNA"/>
</dbReference>
<feature type="region of interest" description="Disordered" evidence="1">
    <location>
        <begin position="168"/>
        <end position="210"/>
    </location>
</feature>
<gene>
    <name evidence="2" type="ORF">DFH07DRAFT_936536</name>
</gene>
<evidence type="ECO:0000313" key="2">
    <source>
        <dbReference type="EMBL" id="KAJ7777919.1"/>
    </source>
</evidence>
<feature type="compositionally biased region" description="Basic residues" evidence="1">
    <location>
        <begin position="190"/>
        <end position="205"/>
    </location>
</feature>